<protein>
    <submittedName>
        <fullName evidence="2">Uncharacterized protein</fullName>
    </submittedName>
</protein>
<comment type="caution">
    <text evidence="2">The sequence shown here is derived from an EMBL/GenBank/DDBJ whole genome shotgun (WGS) entry which is preliminary data.</text>
</comment>
<feature type="region of interest" description="Disordered" evidence="1">
    <location>
        <begin position="255"/>
        <end position="365"/>
    </location>
</feature>
<proteinExistence type="predicted"/>
<dbReference type="EMBL" id="BQFW01000002">
    <property type="protein sequence ID" value="GJJ69461.1"/>
    <property type="molecule type" value="Genomic_DNA"/>
</dbReference>
<evidence type="ECO:0000313" key="3">
    <source>
        <dbReference type="Proteomes" id="UP000827284"/>
    </source>
</evidence>
<feature type="compositionally biased region" description="Low complexity" evidence="1">
    <location>
        <begin position="1"/>
        <end position="46"/>
    </location>
</feature>
<gene>
    <name evidence="2" type="ORF">EMPS_01807</name>
</gene>
<dbReference type="AlphaFoldDB" id="A0A9P3LSW5"/>
<name>A0A9P3LSW5_9FUNG</name>
<accession>A0A9P3LSW5</accession>
<evidence type="ECO:0000313" key="2">
    <source>
        <dbReference type="EMBL" id="GJJ69461.1"/>
    </source>
</evidence>
<dbReference type="Proteomes" id="UP000827284">
    <property type="component" value="Unassembled WGS sequence"/>
</dbReference>
<feature type="compositionally biased region" description="Acidic residues" evidence="1">
    <location>
        <begin position="267"/>
        <end position="283"/>
    </location>
</feature>
<sequence>MASFFNNSSDDSTFNFPVASSSRATTSSNDTTAATTSSFTARLARSQTPLPSLFQIGSSSQDSNDADEEDNDQENNDHDHQDDDDEDKEHKGRTDIGVIDLTRSSSPVFQYTVLPRTRSVSPTFAIQADKMAKRIRLSPGAESRHSEKRVRFDLSRNCTHVYDSSGSLPSSPEVICLDDPDQELADLTSSPQVLDFAQSLNRLYGGGSNYSQENNFSMSPPSSQGSYSPTRSFNFRSISPVPAKRMFFSYSPPPASSLSSSWSPAMSDDETAEDDGEDQDEDVSMQLAHKPIFSSTTPPPATPVVQEEKPRFVPRRPRDTTNRFSPTAAASEPASSSTSSSSQEKSGFVPRRPRDTTNLFSRPATVRFPSTLKREASHASFLVTAPEMLERSPSPSRTLERGSPGREEISIPALTKSLSDLSSSNIPSPPDSQLV</sequence>
<feature type="region of interest" description="Disordered" evidence="1">
    <location>
        <begin position="211"/>
        <end position="231"/>
    </location>
</feature>
<feature type="compositionally biased region" description="Low complexity" evidence="1">
    <location>
        <begin position="256"/>
        <end position="266"/>
    </location>
</feature>
<dbReference type="OrthoDB" id="2431755at2759"/>
<feature type="region of interest" description="Disordered" evidence="1">
    <location>
        <begin position="1"/>
        <end position="99"/>
    </location>
</feature>
<keyword evidence="3" id="KW-1185">Reference proteome</keyword>
<evidence type="ECO:0000256" key="1">
    <source>
        <dbReference type="SAM" id="MobiDB-lite"/>
    </source>
</evidence>
<feature type="compositionally biased region" description="Basic and acidic residues" evidence="1">
    <location>
        <begin position="306"/>
        <end position="321"/>
    </location>
</feature>
<feature type="compositionally biased region" description="Basic and acidic residues" evidence="1">
    <location>
        <begin position="398"/>
        <end position="409"/>
    </location>
</feature>
<reference evidence="2" key="1">
    <citation type="submission" date="2021-11" db="EMBL/GenBank/DDBJ databases">
        <authorList>
            <person name="Herlambang A."/>
            <person name="Guo Y."/>
            <person name="Takashima Y."/>
            <person name="Nishizawa T."/>
        </authorList>
    </citation>
    <scope>NUCLEOTIDE SEQUENCE</scope>
    <source>
        <strain evidence="2">E1425</strain>
    </source>
</reference>
<reference evidence="2" key="2">
    <citation type="journal article" date="2022" name="Microbiol. Resour. Announc.">
        <title>Whole-Genome Sequence of Entomortierella parvispora E1425, a Mucoromycotan Fungus Associated with Burkholderiaceae-Related Endosymbiotic Bacteria.</title>
        <authorList>
            <person name="Herlambang A."/>
            <person name="Guo Y."/>
            <person name="Takashima Y."/>
            <person name="Narisawa K."/>
            <person name="Ohta H."/>
            <person name="Nishizawa T."/>
        </authorList>
    </citation>
    <scope>NUCLEOTIDE SEQUENCE</scope>
    <source>
        <strain evidence="2">E1425</strain>
    </source>
</reference>
<feature type="compositionally biased region" description="Low complexity" evidence="1">
    <location>
        <begin position="325"/>
        <end position="342"/>
    </location>
</feature>
<feature type="compositionally biased region" description="Acidic residues" evidence="1">
    <location>
        <begin position="64"/>
        <end position="74"/>
    </location>
</feature>
<feature type="compositionally biased region" description="Low complexity" evidence="1">
    <location>
        <begin position="217"/>
        <end position="229"/>
    </location>
</feature>
<feature type="compositionally biased region" description="Low complexity" evidence="1">
    <location>
        <begin position="417"/>
        <end position="426"/>
    </location>
</feature>
<feature type="region of interest" description="Disordered" evidence="1">
    <location>
        <begin position="384"/>
        <end position="435"/>
    </location>
</feature>
<organism evidence="2 3">
    <name type="scientific">Entomortierella parvispora</name>
    <dbReference type="NCBI Taxonomy" id="205924"/>
    <lineage>
        <taxon>Eukaryota</taxon>
        <taxon>Fungi</taxon>
        <taxon>Fungi incertae sedis</taxon>
        <taxon>Mucoromycota</taxon>
        <taxon>Mortierellomycotina</taxon>
        <taxon>Mortierellomycetes</taxon>
        <taxon>Mortierellales</taxon>
        <taxon>Mortierellaceae</taxon>
        <taxon>Entomortierella</taxon>
    </lineage>
</organism>